<dbReference type="Proteomes" id="UP000037685">
    <property type="component" value="Unassembled WGS sequence"/>
</dbReference>
<dbReference type="PATRIC" id="fig|271.14.peg.1778"/>
<dbReference type="InterPro" id="IPR011335">
    <property type="entry name" value="Restrct_endonuc-II-like"/>
</dbReference>
<dbReference type="SUPFAM" id="SSF52980">
    <property type="entry name" value="Restriction endonuclease-like"/>
    <property type="match status" value="1"/>
</dbReference>
<dbReference type="RefSeq" id="WP_053768063.1">
    <property type="nucleotide sequence ID" value="NZ_LHCI01000106.1"/>
</dbReference>
<dbReference type="AlphaFoldDB" id="A0A0N0BM55"/>
<dbReference type="InterPro" id="IPR008538">
    <property type="entry name" value="Uma2"/>
</dbReference>
<dbReference type="PANTHER" id="PTHR35400:SF1">
    <property type="entry name" value="SLR1083 PROTEIN"/>
    <property type="match status" value="1"/>
</dbReference>
<dbReference type="CDD" id="cd06260">
    <property type="entry name" value="DUF820-like"/>
    <property type="match status" value="1"/>
</dbReference>
<name>A0A0N0BM55_THEAQ</name>
<dbReference type="PANTHER" id="PTHR35400">
    <property type="entry name" value="SLR1083 PROTEIN"/>
    <property type="match status" value="1"/>
</dbReference>
<proteinExistence type="predicted"/>
<evidence type="ECO:0000259" key="1">
    <source>
        <dbReference type="Pfam" id="PF05685"/>
    </source>
</evidence>
<protein>
    <recommendedName>
        <fullName evidence="1">Putative restriction endonuclease domain-containing protein</fullName>
    </recommendedName>
</protein>
<feature type="domain" description="Putative restriction endonuclease" evidence="1">
    <location>
        <begin position="20"/>
        <end position="165"/>
    </location>
</feature>
<gene>
    <name evidence="2" type="ORF">BVI061214_01709</name>
</gene>
<sequence>MVKHRFTVEAYHKAYEAGALPERVELLEGEVYAVSPMGKKHRLYVMHLDRVFQEAFGEEAVVMVQCPLALSADSEPIPDLALLRPPLEAYRERDPGPEDVLLLVEIADTTLVQDRALKLPLYQKAGIPEVWLVNLLEEVLEVYAFPHYAMERHPKGEAVAPRAFPTRPVAWWA</sequence>
<dbReference type="Gene3D" id="3.90.1570.10">
    <property type="entry name" value="tt1808, chain A"/>
    <property type="match status" value="1"/>
</dbReference>
<comment type="caution">
    <text evidence="2">The sequence shown here is derived from an EMBL/GenBank/DDBJ whole genome shotgun (WGS) entry which is preliminary data.</text>
</comment>
<dbReference type="EMBL" id="LHCI01000106">
    <property type="protein sequence ID" value="KOX90516.1"/>
    <property type="molecule type" value="Genomic_DNA"/>
</dbReference>
<evidence type="ECO:0000313" key="2">
    <source>
        <dbReference type="EMBL" id="KOX90516.1"/>
    </source>
</evidence>
<organism evidence="2 3">
    <name type="scientific">Thermus aquaticus</name>
    <dbReference type="NCBI Taxonomy" id="271"/>
    <lineage>
        <taxon>Bacteria</taxon>
        <taxon>Thermotogati</taxon>
        <taxon>Deinococcota</taxon>
        <taxon>Deinococci</taxon>
        <taxon>Thermales</taxon>
        <taxon>Thermaceae</taxon>
        <taxon>Thermus</taxon>
    </lineage>
</organism>
<evidence type="ECO:0000313" key="3">
    <source>
        <dbReference type="Proteomes" id="UP000037685"/>
    </source>
</evidence>
<dbReference type="Pfam" id="PF05685">
    <property type="entry name" value="Uma2"/>
    <property type="match status" value="1"/>
</dbReference>
<accession>A0A0N0BM55</accession>
<dbReference type="InterPro" id="IPR012296">
    <property type="entry name" value="Nuclease_put_TT1808"/>
</dbReference>
<reference evidence="2 3" key="1">
    <citation type="submission" date="2015-07" db="EMBL/GenBank/DDBJ databases">
        <authorList>
            <person name="Noorani M."/>
        </authorList>
    </citation>
    <scope>NUCLEOTIDE SEQUENCE [LARGE SCALE GENOMIC DNA]</scope>
    <source>
        <strain evidence="3">ATCC 25104 / DSM 625 / JCM 10724 / NBRC 103206 / NCIMB 11243 / YT-1</strain>
    </source>
</reference>